<evidence type="ECO:0000256" key="1">
    <source>
        <dbReference type="SAM" id="MobiDB-lite"/>
    </source>
</evidence>
<proteinExistence type="predicted"/>
<name>A0ABP9H4L9_9ACTN</name>
<organism evidence="2 3">
    <name type="scientific">Kineococcus glutinatus</name>
    <dbReference type="NCBI Taxonomy" id="1070872"/>
    <lineage>
        <taxon>Bacteria</taxon>
        <taxon>Bacillati</taxon>
        <taxon>Actinomycetota</taxon>
        <taxon>Actinomycetes</taxon>
        <taxon>Kineosporiales</taxon>
        <taxon>Kineosporiaceae</taxon>
        <taxon>Kineococcus</taxon>
    </lineage>
</organism>
<evidence type="ECO:0000313" key="3">
    <source>
        <dbReference type="Proteomes" id="UP001501195"/>
    </source>
</evidence>
<reference evidence="3" key="1">
    <citation type="journal article" date="2019" name="Int. J. Syst. Evol. Microbiol.">
        <title>The Global Catalogue of Microorganisms (GCM) 10K type strain sequencing project: providing services to taxonomists for standard genome sequencing and annotation.</title>
        <authorList>
            <consortium name="The Broad Institute Genomics Platform"/>
            <consortium name="The Broad Institute Genome Sequencing Center for Infectious Disease"/>
            <person name="Wu L."/>
            <person name="Ma J."/>
        </authorList>
    </citation>
    <scope>NUCLEOTIDE SEQUENCE [LARGE SCALE GENOMIC DNA]</scope>
    <source>
        <strain evidence="3">JCM 18126</strain>
    </source>
</reference>
<feature type="region of interest" description="Disordered" evidence="1">
    <location>
        <begin position="1"/>
        <end position="62"/>
    </location>
</feature>
<keyword evidence="3" id="KW-1185">Reference proteome</keyword>
<accession>A0ABP9H4L9</accession>
<evidence type="ECO:0000313" key="2">
    <source>
        <dbReference type="EMBL" id="GAA4961447.1"/>
    </source>
</evidence>
<feature type="compositionally biased region" description="Basic and acidic residues" evidence="1">
    <location>
        <begin position="1"/>
        <end position="15"/>
    </location>
</feature>
<gene>
    <name evidence="2" type="ORF">GCM10023225_01340</name>
</gene>
<comment type="caution">
    <text evidence="2">The sequence shown here is derived from an EMBL/GenBank/DDBJ whole genome shotgun (WGS) entry which is preliminary data.</text>
</comment>
<dbReference type="EMBL" id="BAABIL010000007">
    <property type="protein sequence ID" value="GAA4961447.1"/>
    <property type="molecule type" value="Genomic_DNA"/>
</dbReference>
<protein>
    <submittedName>
        <fullName evidence="2">Uncharacterized protein</fullName>
    </submittedName>
</protein>
<dbReference type="Proteomes" id="UP001501195">
    <property type="component" value="Unassembled WGS sequence"/>
</dbReference>
<sequence length="94" mass="9865">MPGADAVREAAKEGSFHGPANVSSTVPAPLGHPVTGHLALGSANMHHSHRRQDCPHPSDGVPLTLRSRGQRCLRTIEPVVRMAVTAPAVKVDPP</sequence>